<feature type="transmembrane region" description="Helical" evidence="1">
    <location>
        <begin position="147"/>
        <end position="169"/>
    </location>
</feature>
<name>A0A9E2BHB7_PSYF1</name>
<evidence type="ECO:0000313" key="3">
    <source>
        <dbReference type="Proteomes" id="UP000811545"/>
    </source>
</evidence>
<accession>A0A9E2BHB7</accession>
<protein>
    <submittedName>
        <fullName evidence="2">Uncharacterized protein</fullName>
    </submittedName>
</protein>
<feature type="transmembrane region" description="Helical" evidence="1">
    <location>
        <begin position="92"/>
        <end position="112"/>
    </location>
</feature>
<feature type="transmembrane region" description="Helical" evidence="1">
    <location>
        <begin position="119"/>
        <end position="141"/>
    </location>
</feature>
<sequence length="238" mass="26986">MLFEIKGMKIFWLQIFMSLFVMPTAFLFLALLRIGPDSEEVAFLLSGFIVASLVGSFFGALALRICNLMQIEVLELYSTFALSKGEIISNMAFTYALFALPQILISIVVLAFTSPSFNAFLMSFSILWVILLIALLAVWLGLVVRNYYYALGIFPLLAWISILLTPAYYDMAKLNPIFQMVLFINPITHCLSLLRIGLGLTPPLHFLWSLLYTSILFGLLLILTLKRIKDIYILEKLF</sequence>
<evidence type="ECO:0000256" key="1">
    <source>
        <dbReference type="SAM" id="Phobius"/>
    </source>
</evidence>
<feature type="transmembrane region" description="Helical" evidence="1">
    <location>
        <begin position="206"/>
        <end position="225"/>
    </location>
</feature>
<proteinExistence type="predicted"/>
<dbReference type="EMBL" id="QLTW01000120">
    <property type="protein sequence ID" value="MBT9145576.1"/>
    <property type="molecule type" value="Genomic_DNA"/>
</dbReference>
<feature type="transmembrane region" description="Helical" evidence="1">
    <location>
        <begin position="12"/>
        <end position="34"/>
    </location>
</feature>
<keyword evidence="1" id="KW-0472">Membrane</keyword>
<feature type="transmembrane region" description="Helical" evidence="1">
    <location>
        <begin position="181"/>
        <end position="200"/>
    </location>
</feature>
<reference evidence="2 3" key="1">
    <citation type="journal article" date="2021" name="bioRxiv">
        <title>Unique metabolic strategies in Hadean analogues reveal hints for primordial physiology.</title>
        <authorList>
            <person name="Nobu M.K."/>
            <person name="Nakai R."/>
            <person name="Tamazawa S."/>
            <person name="Mori H."/>
            <person name="Toyoda A."/>
            <person name="Ijiri A."/>
            <person name="Suzuki S."/>
            <person name="Kurokawa K."/>
            <person name="Kamagata Y."/>
            <person name="Tamaki H."/>
        </authorList>
    </citation>
    <scope>NUCLEOTIDE SEQUENCE [LARGE SCALE GENOMIC DNA]</scope>
    <source>
        <strain evidence="2">BS525</strain>
    </source>
</reference>
<dbReference type="Proteomes" id="UP000811545">
    <property type="component" value="Unassembled WGS sequence"/>
</dbReference>
<keyword evidence="1" id="KW-0812">Transmembrane</keyword>
<dbReference type="AlphaFoldDB" id="A0A9E2BHB7"/>
<evidence type="ECO:0000313" key="2">
    <source>
        <dbReference type="EMBL" id="MBT9145576.1"/>
    </source>
</evidence>
<keyword evidence="1" id="KW-1133">Transmembrane helix</keyword>
<organism evidence="2 3">
    <name type="scientific">Psychracetigena formicireducens</name>
    <dbReference type="NCBI Taxonomy" id="2986056"/>
    <lineage>
        <taxon>Bacteria</taxon>
        <taxon>Bacillati</taxon>
        <taxon>Candidatus Lithacetigenota</taxon>
        <taxon>Candidatus Psychracetigena</taxon>
    </lineage>
</organism>
<feature type="transmembrane region" description="Helical" evidence="1">
    <location>
        <begin position="41"/>
        <end position="63"/>
    </location>
</feature>
<comment type="caution">
    <text evidence="2">The sequence shown here is derived from an EMBL/GenBank/DDBJ whole genome shotgun (WGS) entry which is preliminary data.</text>
</comment>
<gene>
    <name evidence="2" type="ORF">DDT42_01449</name>
</gene>